<comment type="similarity">
    <text evidence="1">Belongs to the peptidase S41A family.</text>
</comment>
<evidence type="ECO:0000256" key="4">
    <source>
        <dbReference type="ARBA" id="ARBA00022825"/>
    </source>
</evidence>
<dbReference type="InterPro" id="IPR004447">
    <property type="entry name" value="Peptidase_S41A"/>
</dbReference>
<keyword evidence="3 7" id="KW-0378">Hydrolase</keyword>
<dbReference type="InterPro" id="IPR036034">
    <property type="entry name" value="PDZ_sf"/>
</dbReference>
<dbReference type="SUPFAM" id="SSF52096">
    <property type="entry name" value="ClpP/crotonase"/>
    <property type="match status" value="1"/>
</dbReference>
<keyword evidence="5" id="KW-0812">Transmembrane</keyword>
<dbReference type="PANTHER" id="PTHR32060:SF30">
    <property type="entry name" value="CARBOXY-TERMINAL PROCESSING PROTEASE CTPA"/>
    <property type="match status" value="1"/>
</dbReference>
<protein>
    <submittedName>
        <fullName evidence="7">Putative CtpA-like serine protease</fullName>
        <ecNumber evidence="7">3.4.21.-</ecNumber>
    </submittedName>
</protein>
<dbReference type="SMART" id="SM00245">
    <property type="entry name" value="TSPc"/>
    <property type="match status" value="1"/>
</dbReference>
<keyword evidence="5" id="KW-0472">Membrane</keyword>
<dbReference type="PROSITE" id="PS50106">
    <property type="entry name" value="PDZ"/>
    <property type="match status" value="1"/>
</dbReference>
<dbReference type="InterPro" id="IPR029045">
    <property type="entry name" value="ClpP/crotonase-like_dom_sf"/>
</dbReference>
<gene>
    <name evidence="7" type="ORF">SDC9_56485</name>
</gene>
<dbReference type="GO" id="GO:0007165">
    <property type="term" value="P:signal transduction"/>
    <property type="evidence" value="ECO:0007669"/>
    <property type="project" value="TreeGrafter"/>
</dbReference>
<dbReference type="PANTHER" id="PTHR32060">
    <property type="entry name" value="TAIL-SPECIFIC PROTEASE"/>
    <property type="match status" value="1"/>
</dbReference>
<dbReference type="EC" id="3.4.21.-" evidence="7"/>
<proteinExistence type="inferred from homology"/>
<dbReference type="AlphaFoldDB" id="A0A644X1Z0"/>
<dbReference type="InterPro" id="IPR001478">
    <property type="entry name" value="PDZ"/>
</dbReference>
<keyword evidence="4" id="KW-0720">Serine protease</keyword>
<dbReference type="GO" id="GO:0030288">
    <property type="term" value="C:outer membrane-bounded periplasmic space"/>
    <property type="evidence" value="ECO:0007669"/>
    <property type="project" value="TreeGrafter"/>
</dbReference>
<evidence type="ECO:0000256" key="5">
    <source>
        <dbReference type="SAM" id="Phobius"/>
    </source>
</evidence>
<dbReference type="SMART" id="SM00228">
    <property type="entry name" value="PDZ"/>
    <property type="match status" value="1"/>
</dbReference>
<dbReference type="Pfam" id="PF03572">
    <property type="entry name" value="Peptidase_S41"/>
    <property type="match status" value="1"/>
</dbReference>
<evidence type="ECO:0000259" key="6">
    <source>
        <dbReference type="PROSITE" id="PS50106"/>
    </source>
</evidence>
<dbReference type="Gene3D" id="3.30.750.44">
    <property type="match status" value="1"/>
</dbReference>
<evidence type="ECO:0000256" key="3">
    <source>
        <dbReference type="ARBA" id="ARBA00022801"/>
    </source>
</evidence>
<feature type="domain" description="PDZ" evidence="6">
    <location>
        <begin position="82"/>
        <end position="152"/>
    </location>
</feature>
<dbReference type="InterPro" id="IPR005151">
    <property type="entry name" value="Tail-specific_protease"/>
</dbReference>
<dbReference type="EMBL" id="VSSQ01001658">
    <property type="protein sequence ID" value="MPM10160.1"/>
    <property type="molecule type" value="Genomic_DNA"/>
</dbReference>
<reference evidence="7" key="1">
    <citation type="submission" date="2019-08" db="EMBL/GenBank/DDBJ databases">
        <authorList>
            <person name="Kucharzyk K."/>
            <person name="Murdoch R.W."/>
            <person name="Higgins S."/>
            <person name="Loffler F."/>
        </authorList>
    </citation>
    <scope>NUCLEOTIDE SEQUENCE</scope>
</reference>
<dbReference type="CDD" id="cd06782">
    <property type="entry name" value="cpPDZ_CPP-like"/>
    <property type="match status" value="1"/>
</dbReference>
<evidence type="ECO:0000256" key="2">
    <source>
        <dbReference type="ARBA" id="ARBA00022670"/>
    </source>
</evidence>
<dbReference type="Pfam" id="PF00595">
    <property type="entry name" value="PDZ"/>
    <property type="match status" value="1"/>
</dbReference>
<organism evidence="7">
    <name type="scientific">bioreactor metagenome</name>
    <dbReference type="NCBI Taxonomy" id="1076179"/>
    <lineage>
        <taxon>unclassified sequences</taxon>
        <taxon>metagenomes</taxon>
        <taxon>ecological metagenomes</taxon>
    </lineage>
</organism>
<dbReference type="Gene3D" id="3.90.226.10">
    <property type="entry name" value="2-enoyl-CoA Hydratase, Chain A, domain 1"/>
    <property type="match status" value="1"/>
</dbReference>
<dbReference type="GO" id="GO:0008236">
    <property type="term" value="F:serine-type peptidase activity"/>
    <property type="evidence" value="ECO:0007669"/>
    <property type="project" value="UniProtKB-KW"/>
</dbReference>
<dbReference type="CDD" id="cd07560">
    <property type="entry name" value="Peptidase_S41_CPP"/>
    <property type="match status" value="1"/>
</dbReference>
<dbReference type="SUPFAM" id="SSF50156">
    <property type="entry name" value="PDZ domain-like"/>
    <property type="match status" value="1"/>
</dbReference>
<comment type="caution">
    <text evidence="7">The sequence shown here is derived from an EMBL/GenBank/DDBJ whole genome shotgun (WGS) entry which is preliminary data.</text>
</comment>
<evidence type="ECO:0000256" key="1">
    <source>
        <dbReference type="ARBA" id="ARBA00009179"/>
    </source>
</evidence>
<dbReference type="GO" id="GO:0006508">
    <property type="term" value="P:proteolysis"/>
    <property type="evidence" value="ECO:0007669"/>
    <property type="project" value="UniProtKB-KW"/>
</dbReference>
<dbReference type="GO" id="GO:0004175">
    <property type="term" value="F:endopeptidase activity"/>
    <property type="evidence" value="ECO:0007669"/>
    <property type="project" value="TreeGrafter"/>
</dbReference>
<dbReference type="Gene3D" id="2.30.42.10">
    <property type="match status" value="1"/>
</dbReference>
<name>A0A644X1Z0_9ZZZZ</name>
<accession>A0A644X1Z0</accession>
<sequence>MKQKLKIIVPTILITFVLTLGAVFLAAWLILGPDGISVTESLALVNLRFVGEYKINEVAGAAMDGMVKSLNDRWSYWLDAEGYKNQKENRSNSYVGIGVSVTYQKGKGLYIKSVAKGGPAEQAGLVAGETILKADGVSLAQLDLEKSYLLIKGEAGTSVDLEVSGADGTVRTVTVRRDVVASEPVSYKLLENGAGLVTLKNFYDRSADELKAAVEDLRGQGAKAIVFDLRNNPGGYLTELEKMLDYLLPKGPVFRSKTRFGNEDVVESDSSCVKMPIAVLVNGDSYSAAEFFAAELREQGWAIVGGDITCGKGYFQQTYPLLNGGSLSISTHTYFTGKGVSLIGTGVVPDPLVKLTDDQNALLIAGDLTPENDPQFQSVLTALGF</sequence>
<feature type="transmembrane region" description="Helical" evidence="5">
    <location>
        <begin position="7"/>
        <end position="31"/>
    </location>
</feature>
<evidence type="ECO:0000313" key="7">
    <source>
        <dbReference type="EMBL" id="MPM10160.1"/>
    </source>
</evidence>
<keyword evidence="5" id="KW-1133">Transmembrane helix</keyword>
<keyword evidence="2 7" id="KW-0645">Protease</keyword>